<name>A0AC35TL99_9BILA</name>
<organism evidence="1 2">
    <name type="scientific">Rhabditophanes sp. KR3021</name>
    <dbReference type="NCBI Taxonomy" id="114890"/>
    <lineage>
        <taxon>Eukaryota</taxon>
        <taxon>Metazoa</taxon>
        <taxon>Ecdysozoa</taxon>
        <taxon>Nematoda</taxon>
        <taxon>Chromadorea</taxon>
        <taxon>Rhabditida</taxon>
        <taxon>Tylenchina</taxon>
        <taxon>Panagrolaimomorpha</taxon>
        <taxon>Strongyloidoidea</taxon>
        <taxon>Alloionematidae</taxon>
        <taxon>Rhabditophanes</taxon>
    </lineage>
</organism>
<dbReference type="WBParaSite" id="RSKR_0000175200.1">
    <property type="protein sequence ID" value="RSKR_0000175200.1"/>
    <property type="gene ID" value="RSKR_0000175200"/>
</dbReference>
<protein>
    <submittedName>
        <fullName evidence="2">Rad60-SLD domain-containing protein</fullName>
    </submittedName>
</protein>
<evidence type="ECO:0000313" key="2">
    <source>
        <dbReference type="WBParaSite" id="RSKR_0000175200.1"/>
    </source>
</evidence>
<sequence>MSDDRENDPETGASNNDDEFIKLRVMGQSSNEVHFKVKKTTTMTKLKKTYADRMGVNPDSLRWEKNHR</sequence>
<evidence type="ECO:0000313" key="1">
    <source>
        <dbReference type="Proteomes" id="UP000095286"/>
    </source>
</evidence>
<reference evidence="2" key="1">
    <citation type="submission" date="2016-11" db="UniProtKB">
        <authorList>
            <consortium name="WormBaseParasite"/>
        </authorList>
    </citation>
    <scope>IDENTIFICATION</scope>
    <source>
        <strain evidence="2">KR3021</strain>
    </source>
</reference>
<accession>A0AC35TL99</accession>
<proteinExistence type="predicted"/>
<dbReference type="Proteomes" id="UP000095286">
    <property type="component" value="Unplaced"/>
</dbReference>